<protein>
    <submittedName>
        <fullName evidence="1">Uncharacterized protein</fullName>
    </submittedName>
</protein>
<proteinExistence type="predicted"/>
<organism evidence="1 2">
    <name type="scientific">Puccinia sorghi</name>
    <dbReference type="NCBI Taxonomy" id="27349"/>
    <lineage>
        <taxon>Eukaryota</taxon>
        <taxon>Fungi</taxon>
        <taxon>Dikarya</taxon>
        <taxon>Basidiomycota</taxon>
        <taxon>Pucciniomycotina</taxon>
        <taxon>Pucciniomycetes</taxon>
        <taxon>Pucciniales</taxon>
        <taxon>Pucciniaceae</taxon>
        <taxon>Puccinia</taxon>
    </lineage>
</organism>
<evidence type="ECO:0000313" key="2">
    <source>
        <dbReference type="Proteomes" id="UP000037035"/>
    </source>
</evidence>
<accession>A0A0L6UZL9</accession>
<name>A0A0L6UZL9_9BASI</name>
<dbReference type="Proteomes" id="UP000037035">
    <property type="component" value="Unassembled WGS sequence"/>
</dbReference>
<keyword evidence="2" id="KW-1185">Reference proteome</keyword>
<reference evidence="1 2" key="1">
    <citation type="submission" date="2015-08" db="EMBL/GenBank/DDBJ databases">
        <title>Next Generation Sequencing and Analysis of the Genome of Puccinia sorghi L Schw, the Causal Agent of Maize Common Rust.</title>
        <authorList>
            <person name="Rochi L."/>
            <person name="Burguener G."/>
            <person name="Darino M."/>
            <person name="Turjanski A."/>
            <person name="Kreff E."/>
            <person name="Dieguez M.J."/>
            <person name="Sacco F."/>
        </authorList>
    </citation>
    <scope>NUCLEOTIDE SEQUENCE [LARGE SCALE GENOMIC DNA]</scope>
    <source>
        <strain evidence="1 2">RO10H11247</strain>
    </source>
</reference>
<evidence type="ECO:0000313" key="1">
    <source>
        <dbReference type="EMBL" id="KNZ53968.1"/>
    </source>
</evidence>
<sequence length="48" mass="5694">MSAWLKHAACQLQAFSQFITHFPVLRDVEKHKSIENDLIKHLWDFKGK</sequence>
<comment type="caution">
    <text evidence="1">The sequence shown here is derived from an EMBL/GenBank/DDBJ whole genome shotgun (WGS) entry which is preliminary data.</text>
</comment>
<dbReference type="AlphaFoldDB" id="A0A0L6UZL9"/>
<dbReference type="VEuPathDB" id="FungiDB:VP01_308g9"/>
<dbReference type="EMBL" id="LAVV01008046">
    <property type="protein sequence ID" value="KNZ53968.1"/>
    <property type="molecule type" value="Genomic_DNA"/>
</dbReference>
<gene>
    <name evidence="1" type="ORF">VP01_308g9</name>
</gene>